<dbReference type="PANTHER" id="PTHR36391:SF1">
    <property type="entry name" value="FURRY"/>
    <property type="match status" value="1"/>
</dbReference>
<organism evidence="1 2">
    <name type="scientific">Chlamydomonas reinhardtii</name>
    <name type="common">Chlamydomonas smithii</name>
    <dbReference type="NCBI Taxonomy" id="3055"/>
    <lineage>
        <taxon>Eukaryota</taxon>
        <taxon>Viridiplantae</taxon>
        <taxon>Chlorophyta</taxon>
        <taxon>core chlorophytes</taxon>
        <taxon>Chlorophyceae</taxon>
        <taxon>CS clade</taxon>
        <taxon>Chlamydomonadales</taxon>
        <taxon>Chlamydomonadaceae</taxon>
        <taxon>Chlamydomonas</taxon>
    </lineage>
</organism>
<gene>
    <name evidence="1" type="ORF">CHLRE_12g484700v5</name>
</gene>
<dbReference type="Proteomes" id="UP000006906">
    <property type="component" value="Chromosome 12"/>
</dbReference>
<keyword evidence="3 4" id="KW-0002">3D-structure</keyword>
<dbReference type="InParanoid" id="A8JHV4"/>
<sequence length="118" mass="13767">MAEALKALEKVLLRIAPWRMTGVRSIPEFEHYLPMGLEYRKFSPGTQPVKAVVPHDSPKLVYDIKYFVRDYRRNNKYTARTVDAKTTFDFDKLYAGMPTKPEQVKNVTRPLIMPTRGY</sequence>
<dbReference type="Gramene" id="PNW74454">
    <property type="protein sequence ID" value="PNW74454"/>
    <property type="gene ID" value="CHLRE_12g484700v5"/>
</dbReference>
<name>A8JHV4_CHLRE</name>
<dbReference type="EMBL" id="CM008973">
    <property type="protein sequence ID" value="PNW74454.1"/>
    <property type="molecule type" value="Genomic_DNA"/>
</dbReference>
<dbReference type="PaxDb" id="3055-EDO96570"/>
<dbReference type="HOGENOM" id="CLU_1940927_0_0_1"/>
<dbReference type="PDB" id="9F5Y">
    <property type="method" value="EM"/>
    <property type="resolution" value="2.51 A"/>
    <property type="chains" value="H=1-118"/>
</dbReference>
<dbReference type="EMDB" id="EMD-50210"/>
<reference evidence="1 2" key="1">
    <citation type="journal article" date="2007" name="Science">
        <title>The Chlamydomonas genome reveals the evolution of key animal and plant functions.</title>
        <authorList>
            <person name="Merchant S.S."/>
            <person name="Prochnik S.E."/>
            <person name="Vallon O."/>
            <person name="Harris E.H."/>
            <person name="Karpowicz S.J."/>
            <person name="Witman G.B."/>
            <person name="Terry A."/>
            <person name="Salamov A."/>
            <person name="Fritz-Laylin L.K."/>
            <person name="Marechal-Drouard L."/>
            <person name="Marshall W.F."/>
            <person name="Qu L.H."/>
            <person name="Nelson D.R."/>
            <person name="Sanderfoot A.A."/>
            <person name="Spalding M.H."/>
            <person name="Kapitonov V.V."/>
            <person name="Ren Q."/>
            <person name="Ferris P."/>
            <person name="Lindquist E."/>
            <person name="Shapiro H."/>
            <person name="Lucas S.M."/>
            <person name="Grimwood J."/>
            <person name="Schmutz J."/>
            <person name="Cardol P."/>
            <person name="Cerutti H."/>
            <person name="Chanfreau G."/>
            <person name="Chen C.L."/>
            <person name="Cognat V."/>
            <person name="Croft M.T."/>
            <person name="Dent R."/>
            <person name="Dutcher S."/>
            <person name="Fernandez E."/>
            <person name="Fukuzawa H."/>
            <person name="Gonzalez-Ballester D."/>
            <person name="Gonzalez-Halphen D."/>
            <person name="Hallmann A."/>
            <person name="Hanikenne M."/>
            <person name="Hippler M."/>
            <person name="Inwood W."/>
            <person name="Jabbari K."/>
            <person name="Kalanon M."/>
            <person name="Kuras R."/>
            <person name="Lefebvre P.A."/>
            <person name="Lemaire S.D."/>
            <person name="Lobanov A.V."/>
            <person name="Lohr M."/>
            <person name="Manuell A."/>
            <person name="Meier I."/>
            <person name="Mets L."/>
            <person name="Mittag M."/>
            <person name="Mittelmeier T."/>
            <person name="Moroney J.V."/>
            <person name="Moseley J."/>
            <person name="Napoli C."/>
            <person name="Nedelcu A.M."/>
            <person name="Niyogi K."/>
            <person name="Novoselov S.V."/>
            <person name="Paulsen I.T."/>
            <person name="Pazour G."/>
            <person name="Purton S."/>
            <person name="Ral J.P."/>
            <person name="Riano-Pachon D.M."/>
            <person name="Riekhof W."/>
            <person name="Rymarquis L."/>
            <person name="Schroda M."/>
            <person name="Stern D."/>
            <person name="Umen J."/>
            <person name="Willows R."/>
            <person name="Wilson N."/>
            <person name="Zimmer S.L."/>
            <person name="Allmer J."/>
            <person name="Balk J."/>
            <person name="Bisova K."/>
            <person name="Chen C.J."/>
            <person name="Elias M."/>
            <person name="Gendler K."/>
            <person name="Hauser C."/>
            <person name="Lamb M.R."/>
            <person name="Ledford H."/>
            <person name="Long J.C."/>
            <person name="Minagawa J."/>
            <person name="Page M.D."/>
            <person name="Pan J."/>
            <person name="Pootakham W."/>
            <person name="Roje S."/>
            <person name="Rose A."/>
            <person name="Stahlberg E."/>
            <person name="Terauchi A.M."/>
            <person name="Yang P."/>
            <person name="Ball S."/>
            <person name="Bowler C."/>
            <person name="Dieckmann C.L."/>
            <person name="Gladyshev V.N."/>
            <person name="Green P."/>
            <person name="Jorgensen R."/>
            <person name="Mayfield S."/>
            <person name="Mueller-Roeber B."/>
            <person name="Rajamani S."/>
            <person name="Sayre R.T."/>
            <person name="Brokstein P."/>
            <person name="Dubchak I."/>
            <person name="Goodstein D."/>
            <person name="Hornick L."/>
            <person name="Huang Y.W."/>
            <person name="Jhaveri J."/>
            <person name="Luo Y."/>
            <person name="Martinez D."/>
            <person name="Ngau W.C."/>
            <person name="Otillar B."/>
            <person name="Poliakov A."/>
            <person name="Porter A."/>
            <person name="Szajkowski L."/>
            <person name="Werner G."/>
            <person name="Zhou K."/>
            <person name="Grigoriev I.V."/>
            <person name="Rokhsar D.S."/>
            <person name="Grossman A.R."/>
        </authorList>
    </citation>
    <scope>NUCLEOTIDE SEQUENCE [LARGE SCALE GENOMIC DNA]</scope>
    <source>
        <strain evidence="2">CC-503</strain>
    </source>
</reference>
<dbReference type="PDB" id="9F62">
    <property type="method" value="EM"/>
    <property type="resolution" value="5.44 A"/>
    <property type="chains" value="5H/H=1-118"/>
</dbReference>
<dbReference type="EMDB" id="EMD-50202"/>
<dbReference type="SMR" id="A8JHV4"/>
<dbReference type="PANTHER" id="PTHR36391">
    <property type="entry name" value="FURRY"/>
    <property type="match status" value="1"/>
</dbReference>
<proteinExistence type="evidence at protein level"/>
<dbReference type="AlphaFoldDB" id="A8JHV4"/>
<dbReference type="EMDB" id="EMD-50203"/>
<dbReference type="GeneID" id="5728733"/>
<evidence type="ECO:0000313" key="2">
    <source>
        <dbReference type="Proteomes" id="UP000006906"/>
    </source>
</evidence>
<dbReference type="OMA" id="KLYAGMP"/>
<dbReference type="KEGG" id="cre:CHLRE_12g484700v5"/>
<protein>
    <submittedName>
        <fullName evidence="1">Uncharacterized protein</fullName>
    </submittedName>
</protein>
<keyword evidence="2" id="KW-1185">Reference proteome</keyword>
<evidence type="ECO:0007829" key="3">
    <source>
        <dbReference type="PDB" id="9F5X"/>
    </source>
</evidence>
<accession>A8JHV4</accession>
<dbReference type="STRING" id="3055.A8JHV4"/>
<dbReference type="PDB" id="9F5X">
    <property type="method" value="EM"/>
    <property type="resolution" value="2.82 A"/>
    <property type="chains" value="H=1-118"/>
</dbReference>
<reference evidence="3 4" key="2">
    <citation type="journal article" date="2025" name="Science">
        <title>In-cell architecture of the mitochondrial respiratory chain.</title>
        <authorList>
            <person name="Waltz F."/>
            <person name="Righetto R.D."/>
            <person name="Lamm L."/>
            <person name="Salinas-Giege T."/>
            <person name="Kelley R."/>
            <person name="Zhang X."/>
            <person name="Obr M."/>
            <person name="Khavnekar S."/>
            <person name="Kotecha A."/>
            <person name="Engel B.D."/>
        </authorList>
    </citation>
    <scope>STRUCTURE BY ELECTRON MICROSCOPY (2.51 ANGSTROMS)</scope>
</reference>
<dbReference type="OrthoDB" id="524218at2759"/>
<evidence type="ECO:0007829" key="4">
    <source>
        <dbReference type="PDB" id="9F5Y"/>
    </source>
</evidence>
<dbReference type="RefSeq" id="XP_001703194.1">
    <property type="nucleotide sequence ID" value="XM_001703142.2"/>
</dbReference>
<evidence type="ECO:0000313" key="1">
    <source>
        <dbReference type="EMBL" id="PNW74454.1"/>
    </source>
</evidence>